<feature type="transmembrane region" description="Helical" evidence="6">
    <location>
        <begin position="121"/>
        <end position="137"/>
    </location>
</feature>
<feature type="transmembrane region" description="Helical" evidence="6">
    <location>
        <begin position="7"/>
        <end position="25"/>
    </location>
</feature>
<feature type="domain" description="EamA" evidence="7">
    <location>
        <begin position="6"/>
        <end position="137"/>
    </location>
</feature>
<dbReference type="STRING" id="29349.CLOTH_04750"/>
<dbReference type="InterPro" id="IPR037185">
    <property type="entry name" value="EmrE-like"/>
</dbReference>
<feature type="transmembrane region" description="Helical" evidence="6">
    <location>
        <begin position="97"/>
        <end position="114"/>
    </location>
</feature>
<gene>
    <name evidence="8" type="ORF">CLOTH_04750</name>
</gene>
<keyword evidence="4 6" id="KW-1133">Transmembrane helix</keyword>
<protein>
    <submittedName>
        <fullName evidence="8">EamA-like transporter family protein</fullName>
    </submittedName>
</protein>
<sequence length="292" mass="32669">MDNKVKGIILIIFSALCFALMAAMVKLSGDIPLFEKVFFRNLISLFIAFWIAKKENVSLFGSKKNQLFLMGRSIFGLLGVVLHFYAINNLLLADASILNKLSPFFVTIFAFVFLKEKLSFVQIPAFVMVIIGAMLIIKPKFELTIIPATAGFLSAIFAAAAYILLRVLRDKEEYSTIVFYFSLVSVLAMLPLTVINYKHPTPMQFVYLMGTGIFAALAQFSITLAYKYAEASEIAIYDYTNIIFASVVGFIIWKEVPDVFSLFGGALIIIAGCMVFIYNKVKKSNNREVPLK</sequence>
<dbReference type="EMBL" id="MZGW01000001">
    <property type="protein sequence ID" value="OPJ57192.1"/>
    <property type="molecule type" value="Genomic_DNA"/>
</dbReference>
<evidence type="ECO:0000256" key="3">
    <source>
        <dbReference type="ARBA" id="ARBA00022692"/>
    </source>
</evidence>
<feature type="transmembrane region" description="Helical" evidence="6">
    <location>
        <begin position="203"/>
        <end position="222"/>
    </location>
</feature>
<feature type="transmembrane region" description="Helical" evidence="6">
    <location>
        <begin position="177"/>
        <end position="197"/>
    </location>
</feature>
<evidence type="ECO:0000313" key="8">
    <source>
        <dbReference type="EMBL" id="OPJ57192.1"/>
    </source>
</evidence>
<comment type="caution">
    <text evidence="8">The sequence shown here is derived from an EMBL/GenBank/DDBJ whole genome shotgun (WGS) entry which is preliminary data.</text>
</comment>
<reference evidence="8 9" key="1">
    <citation type="submission" date="2017-03" db="EMBL/GenBank/DDBJ databases">
        <title>Genome sequence of Clostridium thermoalcaliphilum DSM 7309.</title>
        <authorList>
            <person name="Poehlein A."/>
            <person name="Daniel R."/>
        </authorList>
    </citation>
    <scope>NUCLEOTIDE SEQUENCE [LARGE SCALE GENOMIC DNA]</scope>
    <source>
        <strain evidence="8 9">DSM 7309</strain>
    </source>
</reference>
<feature type="transmembrane region" description="Helical" evidence="6">
    <location>
        <begin position="73"/>
        <end position="91"/>
    </location>
</feature>
<evidence type="ECO:0000256" key="4">
    <source>
        <dbReference type="ARBA" id="ARBA00022989"/>
    </source>
</evidence>
<comment type="similarity">
    <text evidence="2">Belongs to the EamA transporter family.</text>
</comment>
<feature type="transmembrane region" description="Helical" evidence="6">
    <location>
        <begin position="234"/>
        <end position="253"/>
    </location>
</feature>
<evidence type="ECO:0000259" key="7">
    <source>
        <dbReference type="Pfam" id="PF00892"/>
    </source>
</evidence>
<keyword evidence="5 6" id="KW-0472">Membrane</keyword>
<name>A0A1V4IB24_9FIRM</name>
<dbReference type="Pfam" id="PF00892">
    <property type="entry name" value="EamA"/>
    <property type="match status" value="2"/>
</dbReference>
<dbReference type="OrthoDB" id="5148831at2"/>
<accession>A0A1V4IB24</accession>
<evidence type="ECO:0000256" key="5">
    <source>
        <dbReference type="ARBA" id="ARBA00023136"/>
    </source>
</evidence>
<comment type="subcellular location">
    <subcellularLocation>
        <location evidence="1">Membrane</location>
        <topology evidence="1">Multi-pass membrane protein</topology>
    </subcellularLocation>
</comment>
<proteinExistence type="inferred from homology"/>
<dbReference type="PANTHER" id="PTHR22911:SF6">
    <property type="entry name" value="SOLUTE CARRIER FAMILY 35 MEMBER G1"/>
    <property type="match status" value="1"/>
</dbReference>
<organism evidence="8 9">
    <name type="scientific">Alkalithermobacter paradoxus</name>
    <dbReference type="NCBI Taxonomy" id="29349"/>
    <lineage>
        <taxon>Bacteria</taxon>
        <taxon>Bacillati</taxon>
        <taxon>Bacillota</taxon>
        <taxon>Clostridia</taxon>
        <taxon>Peptostreptococcales</taxon>
        <taxon>Tepidibacteraceae</taxon>
        <taxon>Alkalithermobacter</taxon>
    </lineage>
</organism>
<keyword evidence="9" id="KW-1185">Reference proteome</keyword>
<evidence type="ECO:0000256" key="2">
    <source>
        <dbReference type="ARBA" id="ARBA00007362"/>
    </source>
</evidence>
<keyword evidence="3 6" id="KW-0812">Transmembrane</keyword>
<evidence type="ECO:0000313" key="9">
    <source>
        <dbReference type="Proteomes" id="UP000190140"/>
    </source>
</evidence>
<dbReference type="SUPFAM" id="SSF103481">
    <property type="entry name" value="Multidrug resistance efflux transporter EmrE"/>
    <property type="match status" value="2"/>
</dbReference>
<dbReference type="Proteomes" id="UP000190140">
    <property type="component" value="Unassembled WGS sequence"/>
</dbReference>
<feature type="transmembrane region" description="Helical" evidence="6">
    <location>
        <begin position="259"/>
        <end position="278"/>
    </location>
</feature>
<feature type="transmembrane region" description="Helical" evidence="6">
    <location>
        <begin position="37"/>
        <end position="52"/>
    </location>
</feature>
<feature type="domain" description="EamA" evidence="7">
    <location>
        <begin position="150"/>
        <end position="275"/>
    </location>
</feature>
<evidence type="ECO:0000256" key="1">
    <source>
        <dbReference type="ARBA" id="ARBA00004141"/>
    </source>
</evidence>
<dbReference type="AlphaFoldDB" id="A0A1V4IB24"/>
<dbReference type="InterPro" id="IPR000620">
    <property type="entry name" value="EamA_dom"/>
</dbReference>
<dbReference type="PANTHER" id="PTHR22911">
    <property type="entry name" value="ACYL-MALONYL CONDENSING ENZYME-RELATED"/>
    <property type="match status" value="1"/>
</dbReference>
<evidence type="ECO:0000256" key="6">
    <source>
        <dbReference type="SAM" id="Phobius"/>
    </source>
</evidence>
<dbReference type="GO" id="GO:0016020">
    <property type="term" value="C:membrane"/>
    <property type="evidence" value="ECO:0007669"/>
    <property type="project" value="UniProtKB-SubCell"/>
</dbReference>
<feature type="transmembrane region" description="Helical" evidence="6">
    <location>
        <begin position="143"/>
        <end position="165"/>
    </location>
</feature>
<dbReference type="RefSeq" id="WP_079410846.1">
    <property type="nucleotide sequence ID" value="NZ_MZGW01000001.1"/>
</dbReference>